<evidence type="ECO:0000256" key="3">
    <source>
        <dbReference type="ARBA" id="ARBA00022692"/>
    </source>
</evidence>
<sequence length="89" mass="9332">FNIGAAGQYVIGAGVALYAALGLGLPWYLCVLLAIVAGAVLGTVSGLLKAYCNVNEVISGIMLNWISLYLVNMLLNIVKEPTSPYTKSV</sequence>
<dbReference type="GO" id="GO:0005886">
    <property type="term" value="C:plasma membrane"/>
    <property type="evidence" value="ECO:0007669"/>
    <property type="project" value="UniProtKB-SubCell"/>
</dbReference>
<keyword evidence="5 6" id="KW-0472">Membrane</keyword>
<comment type="subcellular location">
    <subcellularLocation>
        <location evidence="1">Cell inner membrane</location>
        <topology evidence="1">Multi-pass membrane protein</topology>
    </subcellularLocation>
</comment>
<feature type="transmembrane region" description="Helical" evidence="6">
    <location>
        <begin position="32"/>
        <end position="51"/>
    </location>
</feature>
<keyword evidence="2" id="KW-1003">Cell membrane</keyword>
<dbReference type="InterPro" id="IPR001851">
    <property type="entry name" value="ABC_transp_permease"/>
</dbReference>
<name>A0A8I0HE59_XANCI</name>
<feature type="non-terminal residue" evidence="7">
    <location>
        <position position="89"/>
    </location>
</feature>
<evidence type="ECO:0000256" key="4">
    <source>
        <dbReference type="ARBA" id="ARBA00022989"/>
    </source>
</evidence>
<evidence type="ECO:0000313" key="8">
    <source>
        <dbReference type="Proteomes" id="UP000653002"/>
    </source>
</evidence>
<dbReference type="PANTHER" id="PTHR47089:SF1">
    <property type="entry name" value="GUANOSINE ABC TRANSPORTER PERMEASE PROTEIN NUPP"/>
    <property type="match status" value="1"/>
</dbReference>
<protein>
    <submittedName>
        <fullName evidence="7">ABC transporter permease</fullName>
    </submittedName>
</protein>
<keyword evidence="3 6" id="KW-0812">Transmembrane</keyword>
<feature type="transmembrane region" description="Helical" evidence="6">
    <location>
        <begin position="57"/>
        <end position="78"/>
    </location>
</feature>
<evidence type="ECO:0000256" key="6">
    <source>
        <dbReference type="SAM" id="Phobius"/>
    </source>
</evidence>
<keyword evidence="4 6" id="KW-1133">Transmembrane helix</keyword>
<organism evidence="7 8">
    <name type="scientific">Xanthomonas citri pv. citri</name>
    <dbReference type="NCBI Taxonomy" id="611301"/>
    <lineage>
        <taxon>Bacteria</taxon>
        <taxon>Pseudomonadati</taxon>
        <taxon>Pseudomonadota</taxon>
        <taxon>Gammaproteobacteria</taxon>
        <taxon>Lysobacterales</taxon>
        <taxon>Lysobacteraceae</taxon>
        <taxon>Xanthomonas</taxon>
    </lineage>
</organism>
<gene>
    <name evidence="7" type="ORF">GUH15_32640</name>
</gene>
<evidence type="ECO:0000313" key="7">
    <source>
        <dbReference type="EMBL" id="MBD4340709.1"/>
    </source>
</evidence>
<feature type="transmembrane region" description="Helical" evidence="6">
    <location>
        <begin position="6"/>
        <end position="25"/>
    </location>
</feature>
<feature type="non-terminal residue" evidence="7">
    <location>
        <position position="1"/>
    </location>
</feature>
<dbReference type="Pfam" id="PF02653">
    <property type="entry name" value="BPD_transp_2"/>
    <property type="match status" value="1"/>
</dbReference>
<dbReference type="PANTHER" id="PTHR47089">
    <property type="entry name" value="ABC TRANSPORTER, PERMEASE PROTEIN"/>
    <property type="match status" value="1"/>
</dbReference>
<accession>A0A8I0HE59</accession>
<dbReference type="AlphaFoldDB" id="A0A8I0HE59"/>
<comment type="caution">
    <text evidence="7">The sequence shown here is derived from an EMBL/GenBank/DDBJ whole genome shotgun (WGS) entry which is preliminary data.</text>
</comment>
<evidence type="ECO:0000256" key="5">
    <source>
        <dbReference type="ARBA" id="ARBA00023136"/>
    </source>
</evidence>
<dbReference type="Proteomes" id="UP000653002">
    <property type="component" value="Unassembled WGS sequence"/>
</dbReference>
<evidence type="ECO:0000256" key="2">
    <source>
        <dbReference type="ARBA" id="ARBA00022475"/>
    </source>
</evidence>
<dbReference type="EMBL" id="JAABFR010002793">
    <property type="protein sequence ID" value="MBD4340709.1"/>
    <property type="molecule type" value="Genomic_DNA"/>
</dbReference>
<evidence type="ECO:0000256" key="1">
    <source>
        <dbReference type="ARBA" id="ARBA00004429"/>
    </source>
</evidence>
<dbReference type="GO" id="GO:0022857">
    <property type="term" value="F:transmembrane transporter activity"/>
    <property type="evidence" value="ECO:0007669"/>
    <property type="project" value="InterPro"/>
</dbReference>
<proteinExistence type="predicted"/>
<reference evidence="7" key="1">
    <citation type="submission" date="2020-01" db="EMBL/GenBank/DDBJ databases">
        <authorList>
            <person name="Richard D."/>
        </authorList>
    </citation>
    <scope>NUCLEOTIDE SEQUENCE</scope>
    <source>
        <strain evidence="7">JP541</strain>
    </source>
</reference>